<dbReference type="InterPro" id="IPR013249">
    <property type="entry name" value="RNA_pol_sigma70_r4_t2"/>
</dbReference>
<dbReference type="PANTHER" id="PTHR43133:SF46">
    <property type="entry name" value="RNA POLYMERASE SIGMA-70 FACTOR ECF SUBFAMILY"/>
    <property type="match status" value="1"/>
</dbReference>
<dbReference type="InterPro" id="IPR013324">
    <property type="entry name" value="RNA_pol_sigma_r3/r4-like"/>
</dbReference>
<reference evidence="7" key="1">
    <citation type="submission" date="2023-07" db="EMBL/GenBank/DDBJ databases">
        <title>Genomic Encyclopedia of Type Strains, Phase IV (KMG-IV): sequencing the most valuable type-strain genomes for metagenomic binning, comparative biology and taxonomic classification.</title>
        <authorList>
            <person name="Goeker M."/>
        </authorList>
    </citation>
    <scope>NUCLEOTIDE SEQUENCE</scope>
    <source>
        <strain evidence="7">DSM 26174</strain>
    </source>
</reference>
<sequence>MKNLEDDILLEKFKSGDVNAYEVLFKRHYKNLCLFSAKHLQSYDLAEEVVQELFCKLWEKRSNLNIHSSFKSYLYTATRLNSLKEIQTRQLHSEHHKVIKTNSSDSVEDQTIEKNELQAKIHETISSLPEQRRKVFEMSRNEGLKYKEIADKLNISPKTVENQMGKALRHMREALKEYLPAILVFFSIFFKK</sequence>
<name>A0AAE3XQJ5_9BACT</name>
<keyword evidence="8" id="KW-1185">Reference proteome</keyword>
<keyword evidence="4" id="KW-0804">Transcription</keyword>
<dbReference type="Pfam" id="PF08281">
    <property type="entry name" value="Sigma70_r4_2"/>
    <property type="match status" value="1"/>
</dbReference>
<dbReference type="CDD" id="cd06171">
    <property type="entry name" value="Sigma70_r4"/>
    <property type="match status" value="1"/>
</dbReference>
<protein>
    <submittedName>
        <fullName evidence="7">RNA polymerase sigma-70 factor (ECF subfamily)</fullName>
    </submittedName>
</protein>
<evidence type="ECO:0000259" key="6">
    <source>
        <dbReference type="Pfam" id="PF08281"/>
    </source>
</evidence>
<evidence type="ECO:0000259" key="5">
    <source>
        <dbReference type="Pfam" id="PF04542"/>
    </source>
</evidence>
<dbReference type="SUPFAM" id="SSF88946">
    <property type="entry name" value="Sigma2 domain of RNA polymerase sigma factors"/>
    <property type="match status" value="1"/>
</dbReference>
<dbReference type="GO" id="GO:0003677">
    <property type="term" value="F:DNA binding"/>
    <property type="evidence" value="ECO:0007669"/>
    <property type="project" value="InterPro"/>
</dbReference>
<dbReference type="NCBIfam" id="TIGR02937">
    <property type="entry name" value="sigma70-ECF"/>
    <property type="match status" value="1"/>
</dbReference>
<dbReference type="NCBIfam" id="TIGR02985">
    <property type="entry name" value="Sig70_bacteroi1"/>
    <property type="match status" value="1"/>
</dbReference>
<evidence type="ECO:0000256" key="2">
    <source>
        <dbReference type="ARBA" id="ARBA00023015"/>
    </source>
</evidence>
<dbReference type="AlphaFoldDB" id="A0AAE3XQJ5"/>
<dbReference type="PANTHER" id="PTHR43133">
    <property type="entry name" value="RNA POLYMERASE ECF-TYPE SIGMA FACTO"/>
    <property type="match status" value="1"/>
</dbReference>
<gene>
    <name evidence="7" type="ORF">HNQ88_004370</name>
</gene>
<dbReference type="InterPro" id="IPR007627">
    <property type="entry name" value="RNA_pol_sigma70_r2"/>
</dbReference>
<dbReference type="RefSeq" id="WP_309941930.1">
    <property type="nucleotide sequence ID" value="NZ_AP025305.1"/>
</dbReference>
<accession>A0AAE3XQJ5</accession>
<evidence type="ECO:0000313" key="7">
    <source>
        <dbReference type="EMBL" id="MDR6241292.1"/>
    </source>
</evidence>
<comment type="similarity">
    <text evidence="1">Belongs to the sigma-70 factor family. ECF subfamily.</text>
</comment>
<dbReference type="InterPro" id="IPR036388">
    <property type="entry name" value="WH-like_DNA-bd_sf"/>
</dbReference>
<dbReference type="Gene3D" id="1.10.10.10">
    <property type="entry name" value="Winged helix-like DNA-binding domain superfamily/Winged helix DNA-binding domain"/>
    <property type="match status" value="1"/>
</dbReference>
<feature type="domain" description="RNA polymerase sigma-70 region 2" evidence="5">
    <location>
        <begin position="24"/>
        <end position="89"/>
    </location>
</feature>
<evidence type="ECO:0000256" key="3">
    <source>
        <dbReference type="ARBA" id="ARBA00023082"/>
    </source>
</evidence>
<dbReference type="InterPro" id="IPR039425">
    <property type="entry name" value="RNA_pol_sigma-70-like"/>
</dbReference>
<dbReference type="Proteomes" id="UP001185092">
    <property type="component" value="Unassembled WGS sequence"/>
</dbReference>
<evidence type="ECO:0000313" key="8">
    <source>
        <dbReference type="Proteomes" id="UP001185092"/>
    </source>
</evidence>
<dbReference type="EMBL" id="JAVDQD010000007">
    <property type="protein sequence ID" value="MDR6241292.1"/>
    <property type="molecule type" value="Genomic_DNA"/>
</dbReference>
<evidence type="ECO:0000256" key="1">
    <source>
        <dbReference type="ARBA" id="ARBA00010641"/>
    </source>
</evidence>
<comment type="caution">
    <text evidence="7">The sequence shown here is derived from an EMBL/GenBank/DDBJ whole genome shotgun (WGS) entry which is preliminary data.</text>
</comment>
<dbReference type="InterPro" id="IPR014327">
    <property type="entry name" value="RNA_pol_sigma70_bacteroid"/>
</dbReference>
<organism evidence="7 8">
    <name type="scientific">Aureibacter tunicatorum</name>
    <dbReference type="NCBI Taxonomy" id="866807"/>
    <lineage>
        <taxon>Bacteria</taxon>
        <taxon>Pseudomonadati</taxon>
        <taxon>Bacteroidota</taxon>
        <taxon>Cytophagia</taxon>
        <taxon>Cytophagales</taxon>
        <taxon>Persicobacteraceae</taxon>
        <taxon>Aureibacter</taxon>
    </lineage>
</organism>
<keyword evidence="3" id="KW-0731">Sigma factor</keyword>
<dbReference type="Pfam" id="PF04542">
    <property type="entry name" value="Sigma70_r2"/>
    <property type="match status" value="1"/>
</dbReference>
<evidence type="ECO:0000256" key="4">
    <source>
        <dbReference type="ARBA" id="ARBA00023163"/>
    </source>
</evidence>
<dbReference type="InterPro" id="IPR013325">
    <property type="entry name" value="RNA_pol_sigma_r2"/>
</dbReference>
<keyword evidence="2" id="KW-0805">Transcription regulation</keyword>
<dbReference type="SUPFAM" id="SSF88659">
    <property type="entry name" value="Sigma3 and sigma4 domains of RNA polymerase sigma factors"/>
    <property type="match status" value="1"/>
</dbReference>
<dbReference type="InterPro" id="IPR014284">
    <property type="entry name" value="RNA_pol_sigma-70_dom"/>
</dbReference>
<dbReference type="GO" id="GO:0016987">
    <property type="term" value="F:sigma factor activity"/>
    <property type="evidence" value="ECO:0007669"/>
    <property type="project" value="UniProtKB-KW"/>
</dbReference>
<dbReference type="GO" id="GO:0006352">
    <property type="term" value="P:DNA-templated transcription initiation"/>
    <property type="evidence" value="ECO:0007669"/>
    <property type="project" value="InterPro"/>
</dbReference>
<dbReference type="Gene3D" id="1.10.1740.10">
    <property type="match status" value="1"/>
</dbReference>
<proteinExistence type="inferred from homology"/>
<feature type="domain" description="RNA polymerase sigma factor 70 region 4 type 2" evidence="6">
    <location>
        <begin position="120"/>
        <end position="171"/>
    </location>
</feature>